<dbReference type="AlphaFoldDB" id="A0A6N3FYU5"/>
<gene>
    <name evidence="1" type="ORF">PCLFYP37_00290</name>
</gene>
<reference evidence="1" key="1">
    <citation type="submission" date="2019-11" db="EMBL/GenBank/DDBJ databases">
        <authorList>
            <person name="Feng L."/>
        </authorList>
    </citation>
    <scope>NUCLEOTIDE SEQUENCE</scope>
    <source>
        <strain evidence="1">PclaraLFYP37</strain>
    </source>
</reference>
<accession>A0A6N3FYU5</accession>
<sequence length="224" mass="25516">MKTTFYFVIVLCLSLLSACRGEETKAEAVRVDTLSLVMQVKECARLYTAEYEVHKLVLKDDPLRVKGNLFQRAFDVKVPIGERKVMIPLDVTLKAYIDFTGFDEKNVLRSGDRIVVTLPDPRVVVTSSRINHDEVKQFVSLTRSDYTSAELTDFTRQGEDEILASVPQLGILEMARENAAHVLVPMLTRLGYDERNIVISFRKDFTTADMPLLLEREGRTEKLK</sequence>
<proteinExistence type="predicted"/>
<organism evidence="1">
    <name type="scientific">Paraprevotella clara</name>
    <dbReference type="NCBI Taxonomy" id="454154"/>
    <lineage>
        <taxon>Bacteria</taxon>
        <taxon>Pseudomonadati</taxon>
        <taxon>Bacteroidota</taxon>
        <taxon>Bacteroidia</taxon>
        <taxon>Bacteroidales</taxon>
        <taxon>Prevotellaceae</taxon>
        <taxon>Paraprevotella</taxon>
    </lineage>
</organism>
<dbReference type="EMBL" id="CACRUT010000023">
    <property type="protein sequence ID" value="VYU57150.1"/>
    <property type="molecule type" value="Genomic_DNA"/>
</dbReference>
<dbReference type="RefSeq" id="WP_412442426.1">
    <property type="nucleotide sequence ID" value="NZ_CACRUT010000023.1"/>
</dbReference>
<evidence type="ECO:0008006" key="2">
    <source>
        <dbReference type="Google" id="ProtNLM"/>
    </source>
</evidence>
<dbReference type="Pfam" id="PF14014">
    <property type="entry name" value="DUF4230"/>
    <property type="match status" value="1"/>
</dbReference>
<dbReference type="PROSITE" id="PS51257">
    <property type="entry name" value="PROKAR_LIPOPROTEIN"/>
    <property type="match status" value="1"/>
</dbReference>
<dbReference type="InterPro" id="IPR025324">
    <property type="entry name" value="DUF4230"/>
</dbReference>
<protein>
    <recommendedName>
        <fullName evidence="2">DUF4230 domain-containing protein</fullName>
    </recommendedName>
</protein>
<evidence type="ECO:0000313" key="1">
    <source>
        <dbReference type="EMBL" id="VYU57150.1"/>
    </source>
</evidence>
<name>A0A6N3FYU5_9BACT</name>